<feature type="transmembrane region" description="Helical" evidence="8">
    <location>
        <begin position="189"/>
        <end position="212"/>
    </location>
</feature>
<name>A0A9W4I002_PENOL</name>
<evidence type="ECO:0000313" key="10">
    <source>
        <dbReference type="Proteomes" id="UP001153618"/>
    </source>
</evidence>
<dbReference type="InterPro" id="IPR051629">
    <property type="entry name" value="Sulfite_efflux_TDT"/>
</dbReference>
<feature type="transmembrane region" description="Helical" evidence="8">
    <location>
        <begin position="298"/>
        <end position="324"/>
    </location>
</feature>
<evidence type="ECO:0000256" key="7">
    <source>
        <dbReference type="ARBA" id="ARBA00023136"/>
    </source>
</evidence>
<reference evidence="9" key="1">
    <citation type="submission" date="2021-07" db="EMBL/GenBank/DDBJ databases">
        <authorList>
            <person name="Branca A.L. A."/>
        </authorList>
    </citation>
    <scope>NUCLEOTIDE SEQUENCE</scope>
</reference>
<dbReference type="Gene3D" id="1.50.10.150">
    <property type="entry name" value="Voltage-dependent anion channel"/>
    <property type="match status" value="1"/>
</dbReference>
<dbReference type="EMBL" id="CAJVOS010000060">
    <property type="protein sequence ID" value="CAG8217718.1"/>
    <property type="molecule type" value="Genomic_DNA"/>
</dbReference>
<feature type="transmembrane region" description="Helical" evidence="8">
    <location>
        <begin position="363"/>
        <end position="387"/>
    </location>
</feature>
<evidence type="ECO:0000256" key="2">
    <source>
        <dbReference type="ARBA" id="ARBA00008566"/>
    </source>
</evidence>
<protein>
    <recommendedName>
        <fullName evidence="11">Sulfite efflux pump SSU1</fullName>
    </recommendedName>
</protein>
<feature type="transmembrane region" description="Helical" evidence="8">
    <location>
        <begin position="122"/>
        <end position="145"/>
    </location>
</feature>
<dbReference type="PANTHER" id="PTHR31686">
    <property type="match status" value="1"/>
</dbReference>
<keyword evidence="7 8" id="KW-0472">Membrane</keyword>
<organism evidence="9 10">
    <name type="scientific">Penicillium olsonii</name>
    <dbReference type="NCBI Taxonomy" id="99116"/>
    <lineage>
        <taxon>Eukaryota</taxon>
        <taxon>Fungi</taxon>
        <taxon>Dikarya</taxon>
        <taxon>Ascomycota</taxon>
        <taxon>Pezizomycotina</taxon>
        <taxon>Eurotiomycetes</taxon>
        <taxon>Eurotiomycetidae</taxon>
        <taxon>Eurotiales</taxon>
        <taxon>Aspergillaceae</taxon>
        <taxon>Penicillium</taxon>
    </lineage>
</organism>
<feature type="transmembrane region" description="Helical" evidence="8">
    <location>
        <begin position="151"/>
        <end position="177"/>
    </location>
</feature>
<dbReference type="Proteomes" id="UP001153618">
    <property type="component" value="Unassembled WGS sequence"/>
</dbReference>
<dbReference type="InterPro" id="IPR004695">
    <property type="entry name" value="SLAC1/Mae1/Ssu1/TehA"/>
</dbReference>
<dbReference type="FunFam" id="1.50.10.150:FF:000005">
    <property type="entry name" value="Sulfite efflux pump SSU1"/>
    <property type="match status" value="1"/>
</dbReference>
<keyword evidence="10" id="KW-1185">Reference proteome</keyword>
<evidence type="ECO:0000256" key="3">
    <source>
        <dbReference type="ARBA" id="ARBA00022448"/>
    </source>
</evidence>
<comment type="similarity">
    <text evidence="2">Belongs to the tellurite-resistance/dicarboxylate transporter (TDT) family.</text>
</comment>
<dbReference type="CDD" id="cd09318">
    <property type="entry name" value="TDT_SSU1"/>
    <property type="match status" value="1"/>
</dbReference>
<dbReference type="AlphaFoldDB" id="A0A9W4I002"/>
<evidence type="ECO:0000256" key="6">
    <source>
        <dbReference type="ARBA" id="ARBA00022989"/>
    </source>
</evidence>
<keyword evidence="3" id="KW-0813">Transport</keyword>
<feature type="transmembrane region" description="Helical" evidence="8">
    <location>
        <begin position="218"/>
        <end position="244"/>
    </location>
</feature>
<evidence type="ECO:0000313" key="9">
    <source>
        <dbReference type="EMBL" id="CAG8217718.1"/>
    </source>
</evidence>
<accession>A0A9W4I002</accession>
<feature type="transmembrane region" description="Helical" evidence="8">
    <location>
        <begin position="52"/>
        <end position="70"/>
    </location>
</feature>
<keyword evidence="6 8" id="KW-1133">Transmembrane helix</keyword>
<dbReference type="GO" id="GO:0000319">
    <property type="term" value="F:sulfite transmembrane transporter activity"/>
    <property type="evidence" value="ECO:0007669"/>
    <property type="project" value="TreeGrafter"/>
</dbReference>
<evidence type="ECO:0000256" key="5">
    <source>
        <dbReference type="ARBA" id="ARBA00022692"/>
    </source>
</evidence>
<proteinExistence type="inferred from homology"/>
<gene>
    <name evidence="9" type="ORF">POLS_LOCUS8028</name>
</gene>
<dbReference type="GO" id="GO:0005886">
    <property type="term" value="C:plasma membrane"/>
    <property type="evidence" value="ECO:0007669"/>
    <property type="project" value="UniProtKB-SubCell"/>
</dbReference>
<dbReference type="OrthoDB" id="1099at2759"/>
<comment type="caution">
    <text evidence="9">The sequence shown here is derived from an EMBL/GenBank/DDBJ whole genome shotgun (WGS) entry which is preliminary data.</text>
</comment>
<keyword evidence="5 8" id="KW-0812">Transmembrane</keyword>
<dbReference type="PANTHER" id="PTHR31686:SF1">
    <property type="entry name" value="SULFITE EFFLUX PUMP SSU1"/>
    <property type="match status" value="1"/>
</dbReference>
<evidence type="ECO:0000256" key="4">
    <source>
        <dbReference type="ARBA" id="ARBA00022475"/>
    </source>
</evidence>
<feature type="transmembrane region" description="Helical" evidence="8">
    <location>
        <begin position="336"/>
        <end position="357"/>
    </location>
</feature>
<keyword evidence="4" id="KW-1003">Cell membrane</keyword>
<dbReference type="InterPro" id="IPR038665">
    <property type="entry name" value="Voltage-dep_anion_channel_sf"/>
</dbReference>
<feature type="transmembrane region" description="Helical" evidence="8">
    <location>
        <begin position="76"/>
        <end position="101"/>
    </location>
</feature>
<evidence type="ECO:0008006" key="11">
    <source>
        <dbReference type="Google" id="ProtNLM"/>
    </source>
</evidence>
<evidence type="ECO:0000256" key="8">
    <source>
        <dbReference type="SAM" id="Phobius"/>
    </source>
</evidence>
<dbReference type="Pfam" id="PF03595">
    <property type="entry name" value="SLAC1"/>
    <property type="match status" value="1"/>
</dbReference>
<evidence type="ECO:0000256" key="1">
    <source>
        <dbReference type="ARBA" id="ARBA00004651"/>
    </source>
</evidence>
<sequence length="414" mass="44960">MGGICGQDGSHVMVNTTLDSDNAAAQPDLPKLEQSTKHEKGWRRVVRNFTPSWFSVTMGTGIVSMLLHSLPYNGVWLYWISVVIFVLNVLLFMAGCFITILRHTLYPEVFLAMIKHPVQSMFMGTFPMGLATIINMICAVCVPAWGQRASYLAFGLWILDAVISVTVALLLPFMLMANGEETQLSSMTAVWLLPIVSCNVAASTGAAVAEVLPNPDYALWTVLVSYVLWGIGLPLGLMVMVIYLARLALHKLPPKAVIVSVFLPLGPLGQGSLGATKLGECARDVFPKTHTLEQGSEASLYTTGFLIGFALWSFGLVWLFFAIASIACSKTFPFNIGWWGFTFPLGGFATATCQIGKELPSEFFDIIGTILSLSVVILWIVVSIGTLKGAVSGKLFFAPCLADLREDKDDDKTA</sequence>
<comment type="subcellular location">
    <subcellularLocation>
        <location evidence="1">Cell membrane</location>
        <topology evidence="1">Multi-pass membrane protein</topology>
    </subcellularLocation>
</comment>